<name>A0ABD3I3Z0_9MARC</name>
<evidence type="ECO:0000256" key="1">
    <source>
        <dbReference type="ARBA" id="ARBA00004651"/>
    </source>
</evidence>
<evidence type="ECO:0008006" key="11">
    <source>
        <dbReference type="Google" id="ProtNLM"/>
    </source>
</evidence>
<feature type="transmembrane region" description="Helical" evidence="8">
    <location>
        <begin position="470"/>
        <end position="491"/>
    </location>
</feature>
<evidence type="ECO:0000256" key="3">
    <source>
        <dbReference type="ARBA" id="ARBA00022692"/>
    </source>
</evidence>
<keyword evidence="2" id="KW-1003">Cell membrane</keyword>
<keyword evidence="7 8" id="KW-0472">Membrane</keyword>
<evidence type="ECO:0000256" key="7">
    <source>
        <dbReference type="ARBA" id="ARBA00023136"/>
    </source>
</evidence>
<evidence type="ECO:0000256" key="4">
    <source>
        <dbReference type="ARBA" id="ARBA00022960"/>
    </source>
</evidence>
<keyword evidence="10" id="KW-1185">Reference proteome</keyword>
<dbReference type="EMBL" id="JBJQOH010000002">
    <property type="protein sequence ID" value="KAL3698428.1"/>
    <property type="molecule type" value="Genomic_DNA"/>
</dbReference>
<reference evidence="9 10" key="1">
    <citation type="submission" date="2024-09" db="EMBL/GenBank/DDBJ databases">
        <title>Chromosome-scale assembly of Riccia sorocarpa.</title>
        <authorList>
            <person name="Paukszto L."/>
        </authorList>
    </citation>
    <scope>NUCLEOTIDE SEQUENCE [LARGE SCALE GENOMIC DNA]</scope>
    <source>
        <strain evidence="9">LP-2024</strain>
        <tissue evidence="9">Aerial parts of the thallus</tissue>
    </source>
</reference>
<dbReference type="NCBIfam" id="TIGR01695">
    <property type="entry name" value="murJ_mviN"/>
    <property type="match status" value="1"/>
</dbReference>
<dbReference type="HAMAP" id="MF_02078">
    <property type="entry name" value="MurJ_MviN"/>
    <property type="match status" value="1"/>
</dbReference>
<feature type="transmembrane region" description="Helical" evidence="8">
    <location>
        <begin position="388"/>
        <end position="412"/>
    </location>
</feature>
<organism evidence="9 10">
    <name type="scientific">Riccia sorocarpa</name>
    <dbReference type="NCBI Taxonomy" id="122646"/>
    <lineage>
        <taxon>Eukaryota</taxon>
        <taxon>Viridiplantae</taxon>
        <taxon>Streptophyta</taxon>
        <taxon>Embryophyta</taxon>
        <taxon>Marchantiophyta</taxon>
        <taxon>Marchantiopsida</taxon>
        <taxon>Marchantiidae</taxon>
        <taxon>Marchantiales</taxon>
        <taxon>Ricciaceae</taxon>
        <taxon>Riccia</taxon>
    </lineage>
</organism>
<feature type="transmembrane region" description="Helical" evidence="8">
    <location>
        <begin position="503"/>
        <end position="521"/>
    </location>
</feature>
<feature type="transmembrane region" description="Helical" evidence="8">
    <location>
        <begin position="432"/>
        <end position="458"/>
    </location>
</feature>
<evidence type="ECO:0000313" key="10">
    <source>
        <dbReference type="Proteomes" id="UP001633002"/>
    </source>
</evidence>
<dbReference type="PANTHER" id="PTHR43486">
    <property type="entry name" value="LIPID II FLIPPASE MURJ-RELATED"/>
    <property type="match status" value="1"/>
</dbReference>
<dbReference type="GO" id="GO:0008360">
    <property type="term" value="P:regulation of cell shape"/>
    <property type="evidence" value="ECO:0007669"/>
    <property type="project" value="UniProtKB-KW"/>
</dbReference>
<gene>
    <name evidence="9" type="ORF">R1sor_012504</name>
</gene>
<keyword evidence="3 8" id="KW-0812">Transmembrane</keyword>
<dbReference type="AlphaFoldDB" id="A0ABD3I3Z0"/>
<evidence type="ECO:0000256" key="8">
    <source>
        <dbReference type="SAM" id="Phobius"/>
    </source>
</evidence>
<dbReference type="InterPro" id="IPR004268">
    <property type="entry name" value="MurJ"/>
</dbReference>
<keyword evidence="4" id="KW-0133">Cell shape</keyword>
<protein>
    <recommendedName>
        <fullName evidence="11">Lipid II flippase MurJ</fullName>
    </recommendedName>
</protein>
<feature type="transmembrane region" description="Helical" evidence="8">
    <location>
        <begin position="564"/>
        <end position="586"/>
    </location>
</feature>
<accession>A0ABD3I3Z0</accession>
<dbReference type="CDD" id="cd13123">
    <property type="entry name" value="MATE_MurJ_like"/>
    <property type="match status" value="1"/>
</dbReference>
<proteinExistence type="inferred from homology"/>
<comment type="caution">
    <text evidence="9">The sequence shown here is derived from an EMBL/GenBank/DDBJ whole genome shotgun (WGS) entry which is preliminary data.</text>
</comment>
<keyword evidence="6 8" id="KW-1133">Transmembrane helix</keyword>
<feature type="transmembrane region" description="Helical" evidence="8">
    <location>
        <begin position="186"/>
        <end position="210"/>
    </location>
</feature>
<feature type="transmembrane region" description="Helical" evidence="8">
    <location>
        <begin position="606"/>
        <end position="631"/>
    </location>
</feature>
<evidence type="ECO:0000313" key="9">
    <source>
        <dbReference type="EMBL" id="KAL3698428.1"/>
    </source>
</evidence>
<dbReference type="Pfam" id="PF03023">
    <property type="entry name" value="MurJ"/>
    <property type="match status" value="1"/>
</dbReference>
<sequence>MSLIISLRGPESLAKNLSTDLRHRSSWVQHRTCGVVVSRKVRNRERSLGELFRLHKSFSSCKFSTFFSQNGPVHLPIVGAQSSGDSGLENDSSFASSDSVQSVSPSRGLLRVGALIGSATVISKILGLVRETVLAAVFGVGPVVNAYSYASIIPAFFLALLGGINGPFHSAVAASLSKRPRKEWRVLIQTVTAVTVVVCGALSFAIAYYAAPLLDAFAPGLSISGSSGAVTRDLAILQLKIMSPCTLLAALIGIGFGSLSAIGVYGLPSLSPALSSISIMTAVAISSRMVDQGGLLSSFRSGSVALAAGTTCGAFAQWGLQAVTLRSAGFCPSAHFGKLKNIFEDEGVREVFSVLLPATVASGLLQIATFTDLYFASFIPGAAALLGYANLLVMAPLGILSSAILVPMLPMFSRLSKPSDRLKLEERVKQGLLLSMILTFLMTALLVSFAGPIVRLLFQRRAFDASASKLVSSLLIWYALGSTFSLGRDLLVRVFYSLGDSHVPFYTSVAAIFANMILDWIAVRHLGFGAEGLVLATSLVSCVSAVALLQLLSRKMEGLRLKYWIRPIALLGFSATIAGVSAWTVYENLLAVLVSTLQGTSARSLWAADLVSLILASSVAAAVYFLTLVWFRPPEMVTVLRLLQART</sequence>
<feature type="transmembrane region" description="Helical" evidence="8">
    <location>
        <begin position="533"/>
        <end position="552"/>
    </location>
</feature>
<dbReference type="Proteomes" id="UP001633002">
    <property type="component" value="Unassembled WGS sequence"/>
</dbReference>
<feature type="transmembrane region" description="Helical" evidence="8">
    <location>
        <begin position="247"/>
        <end position="267"/>
    </location>
</feature>
<feature type="transmembrane region" description="Helical" evidence="8">
    <location>
        <begin position="351"/>
        <end position="376"/>
    </location>
</feature>
<comment type="subcellular location">
    <subcellularLocation>
        <location evidence="1">Cell membrane</location>
        <topology evidence="1">Multi-pass membrane protein</topology>
    </subcellularLocation>
</comment>
<dbReference type="GO" id="GO:0005886">
    <property type="term" value="C:plasma membrane"/>
    <property type="evidence" value="ECO:0007669"/>
    <property type="project" value="UniProtKB-SubCell"/>
</dbReference>
<evidence type="ECO:0000256" key="2">
    <source>
        <dbReference type="ARBA" id="ARBA00022475"/>
    </source>
</evidence>
<evidence type="ECO:0000256" key="6">
    <source>
        <dbReference type="ARBA" id="ARBA00022989"/>
    </source>
</evidence>
<evidence type="ECO:0000256" key="5">
    <source>
        <dbReference type="ARBA" id="ARBA00022984"/>
    </source>
</evidence>
<feature type="transmembrane region" description="Helical" evidence="8">
    <location>
        <begin position="146"/>
        <end position="165"/>
    </location>
</feature>
<dbReference type="PANTHER" id="PTHR43486:SF1">
    <property type="entry name" value="LIPID II FLIPPASE MURJ-RELATED"/>
    <property type="match status" value="1"/>
</dbReference>
<dbReference type="PRINTS" id="PR01806">
    <property type="entry name" value="VIRFACTRMVIN"/>
</dbReference>
<keyword evidence="5" id="KW-0573">Peptidoglycan synthesis</keyword>